<accession>A0A5A7PHB8</accession>
<dbReference type="NCBIfam" id="TIGR00756">
    <property type="entry name" value="PPR"/>
    <property type="match status" value="9"/>
</dbReference>
<dbReference type="Pfam" id="PF17177">
    <property type="entry name" value="PPR_long"/>
    <property type="match status" value="1"/>
</dbReference>
<feature type="repeat" description="PPR" evidence="2">
    <location>
        <begin position="369"/>
        <end position="403"/>
    </location>
</feature>
<dbReference type="Pfam" id="PF01535">
    <property type="entry name" value="PPR"/>
    <property type="match status" value="2"/>
</dbReference>
<dbReference type="Proteomes" id="UP000325081">
    <property type="component" value="Unassembled WGS sequence"/>
</dbReference>
<dbReference type="PROSITE" id="PS51375">
    <property type="entry name" value="PPR"/>
    <property type="match status" value="7"/>
</dbReference>
<evidence type="ECO:0000256" key="1">
    <source>
        <dbReference type="ARBA" id="ARBA00022737"/>
    </source>
</evidence>
<gene>
    <name evidence="4" type="ORF">STAS_08320</name>
</gene>
<dbReference type="PANTHER" id="PTHR46862">
    <property type="entry name" value="OS07G0661900 PROTEIN"/>
    <property type="match status" value="1"/>
</dbReference>
<evidence type="ECO:0000313" key="4">
    <source>
        <dbReference type="EMBL" id="GER32273.1"/>
    </source>
</evidence>
<keyword evidence="1" id="KW-0677">Repeat</keyword>
<feature type="repeat" description="PPR" evidence="2">
    <location>
        <begin position="334"/>
        <end position="368"/>
    </location>
</feature>
<feature type="repeat" description="PPR" evidence="2">
    <location>
        <begin position="299"/>
        <end position="333"/>
    </location>
</feature>
<feature type="repeat" description="PPR" evidence="2">
    <location>
        <begin position="439"/>
        <end position="473"/>
    </location>
</feature>
<evidence type="ECO:0000313" key="5">
    <source>
        <dbReference type="Proteomes" id="UP000325081"/>
    </source>
</evidence>
<sequence length="581" mass="66947">MKKNGRRQRNPTMLSKLKHLYSLSRSQAQSCLNRYKQDHFLYDYSIFTIPLHNAFSSTAEPLITDDKPTTVESPELPGWVKNPVKSRTDNKLENDDFVPPSLSYWIEDHKSVVKEDDMKIIVNDIIESDVDKISSILRSSSQFKSPDLVIKALEGCDVDLSEDLVEQVLCRFRHEWVPSLGFFKWAESRNGFKHPPGIYNLLVDILGKAKKFEKMWDLAEEMKLVEGYFTLDTMAQIMRRLARGGKYEDAIEAFESMELFGIEKDITALNILIDALVKQGSVEHAERVYFKFKENILPNQHTYNMLVHGWCRIRQIETARKTVNEMPAHGFCPDSVTYTSFIESYCREKDFRKVDSTLVEMERDGINPSVVTFTIMMKAYANAKEMNKAMEIYELMKTNNYPLDAPFYTALISALSRRGRVKDADEVFDDMSKQGVVPDVWTYNMLIMIAYNGSQEEKALKLLKKMEENKCRPNFDTYSPLLKMSCRLGRMKVLSFLLGHMFKNDVSVDVGTYSLLVRRLCKSGNVAKACSFFEEMVDKGFVPKDSAYKILVKALDKKGLNKEKERVEKVMNRAKEGLSYS</sequence>
<dbReference type="Gene3D" id="1.25.40.10">
    <property type="entry name" value="Tetratricopeptide repeat domain"/>
    <property type="match status" value="4"/>
</dbReference>
<dbReference type="InterPro" id="IPR033443">
    <property type="entry name" value="PROP1-like_PPR_dom"/>
</dbReference>
<dbReference type="SUPFAM" id="SSF48452">
    <property type="entry name" value="TPR-like"/>
    <property type="match status" value="1"/>
</dbReference>
<reference evidence="5" key="1">
    <citation type="journal article" date="2019" name="Curr. Biol.">
        <title>Genome Sequence of Striga asiatica Provides Insight into the Evolution of Plant Parasitism.</title>
        <authorList>
            <person name="Yoshida S."/>
            <person name="Kim S."/>
            <person name="Wafula E.K."/>
            <person name="Tanskanen J."/>
            <person name="Kim Y.M."/>
            <person name="Honaas L."/>
            <person name="Yang Z."/>
            <person name="Spallek T."/>
            <person name="Conn C.E."/>
            <person name="Ichihashi Y."/>
            <person name="Cheong K."/>
            <person name="Cui S."/>
            <person name="Der J.P."/>
            <person name="Gundlach H."/>
            <person name="Jiao Y."/>
            <person name="Hori C."/>
            <person name="Ishida J.K."/>
            <person name="Kasahara H."/>
            <person name="Kiba T."/>
            <person name="Kim M.S."/>
            <person name="Koo N."/>
            <person name="Laohavisit A."/>
            <person name="Lee Y.H."/>
            <person name="Lumba S."/>
            <person name="McCourt P."/>
            <person name="Mortimer J.C."/>
            <person name="Mutuku J.M."/>
            <person name="Nomura T."/>
            <person name="Sasaki-Sekimoto Y."/>
            <person name="Seto Y."/>
            <person name="Wang Y."/>
            <person name="Wakatake T."/>
            <person name="Sakakibara H."/>
            <person name="Demura T."/>
            <person name="Yamaguchi S."/>
            <person name="Yoneyama K."/>
            <person name="Manabe R.I."/>
            <person name="Nelson D.C."/>
            <person name="Schulman A.H."/>
            <person name="Timko M.P."/>
            <person name="dePamphilis C.W."/>
            <person name="Choi D."/>
            <person name="Shirasu K."/>
        </authorList>
    </citation>
    <scope>NUCLEOTIDE SEQUENCE [LARGE SCALE GENOMIC DNA]</scope>
    <source>
        <strain evidence="5">cv. UVA1</strain>
    </source>
</reference>
<dbReference type="EMBL" id="BKCP01004572">
    <property type="protein sequence ID" value="GER32273.1"/>
    <property type="molecule type" value="Genomic_DNA"/>
</dbReference>
<evidence type="ECO:0000259" key="3">
    <source>
        <dbReference type="Pfam" id="PF17177"/>
    </source>
</evidence>
<organism evidence="4 5">
    <name type="scientific">Striga asiatica</name>
    <name type="common">Asiatic witchweed</name>
    <name type="synonym">Buchnera asiatica</name>
    <dbReference type="NCBI Taxonomy" id="4170"/>
    <lineage>
        <taxon>Eukaryota</taxon>
        <taxon>Viridiplantae</taxon>
        <taxon>Streptophyta</taxon>
        <taxon>Embryophyta</taxon>
        <taxon>Tracheophyta</taxon>
        <taxon>Spermatophyta</taxon>
        <taxon>Magnoliopsida</taxon>
        <taxon>eudicotyledons</taxon>
        <taxon>Gunneridae</taxon>
        <taxon>Pentapetalae</taxon>
        <taxon>asterids</taxon>
        <taxon>lamiids</taxon>
        <taxon>Lamiales</taxon>
        <taxon>Orobanchaceae</taxon>
        <taxon>Buchnereae</taxon>
        <taxon>Striga</taxon>
    </lineage>
</organism>
<keyword evidence="5" id="KW-1185">Reference proteome</keyword>
<dbReference type="InterPro" id="IPR011990">
    <property type="entry name" value="TPR-like_helical_dom_sf"/>
</dbReference>
<feature type="repeat" description="PPR" evidence="2">
    <location>
        <begin position="509"/>
        <end position="543"/>
    </location>
</feature>
<feature type="repeat" description="PPR" evidence="2">
    <location>
        <begin position="404"/>
        <end position="438"/>
    </location>
</feature>
<dbReference type="InterPro" id="IPR002885">
    <property type="entry name" value="PPR_rpt"/>
</dbReference>
<dbReference type="PANTHER" id="PTHR46862:SF5">
    <property type="entry name" value="OS02G0170000 PROTEIN"/>
    <property type="match status" value="1"/>
</dbReference>
<feature type="repeat" description="PPR" evidence="2">
    <location>
        <begin position="230"/>
        <end position="264"/>
    </location>
</feature>
<comment type="caution">
    <text evidence="4">The sequence shown here is derived from an EMBL/GenBank/DDBJ whole genome shotgun (WGS) entry which is preliminary data.</text>
</comment>
<dbReference type="AlphaFoldDB" id="A0A5A7PHB8"/>
<dbReference type="OrthoDB" id="185373at2759"/>
<name>A0A5A7PHB8_STRAF</name>
<protein>
    <submittedName>
        <fullName evidence="4">Pentatricopeptide repeat-containing protein</fullName>
    </submittedName>
</protein>
<evidence type="ECO:0000256" key="2">
    <source>
        <dbReference type="PROSITE-ProRule" id="PRU00708"/>
    </source>
</evidence>
<feature type="domain" description="PROP1-like PPR" evidence="3">
    <location>
        <begin position="389"/>
        <end position="551"/>
    </location>
</feature>
<proteinExistence type="predicted"/>
<dbReference type="Pfam" id="PF13041">
    <property type="entry name" value="PPR_2"/>
    <property type="match status" value="2"/>
</dbReference>